<dbReference type="SUPFAM" id="SSF55120">
    <property type="entry name" value="Pseudouridine synthase"/>
    <property type="match status" value="1"/>
</dbReference>
<comment type="function">
    <text evidence="4">Formation of pseudouridine at positions 38, 39 and 40 in the anticodon stem and loop of transfer RNAs.</text>
</comment>
<dbReference type="InterPro" id="IPR020097">
    <property type="entry name" value="PsdUridine_synth_TruA_a/b_dom"/>
</dbReference>
<evidence type="ECO:0000256" key="5">
    <source>
        <dbReference type="PIRSR" id="PIRSR001430-1"/>
    </source>
</evidence>
<dbReference type="RefSeq" id="WP_183954096.1">
    <property type="nucleotide sequence ID" value="NZ_JACIEB010000001.1"/>
</dbReference>
<dbReference type="InterPro" id="IPR020094">
    <property type="entry name" value="TruA/RsuA/RluB/E/F_N"/>
</dbReference>
<evidence type="ECO:0000313" key="9">
    <source>
        <dbReference type="EMBL" id="MBB3981149.1"/>
    </source>
</evidence>
<sequence>MPRYALTVEFDGRPFMGWQRQAHGPSVQQAIEDALFGITGERAVIHAAGRTDAGVHGLAMRAHADIEKPMTPFRLMEALNARLRPDPVAILDCAIVSEDWHARFSCTGRAYVYRIVNRRAPLTHEAGLAWRVIQPLDADAMAQAAGALIGQHDFTTFRSAHCQAQSPVKTLDRLEVLRNGDRIAIHAAARSFLHHQVRSMVGCLALVGMGRWSPDDMRAALNARDRAALGLNAPPDGLYFVRAEYP</sequence>
<dbReference type="NCBIfam" id="TIGR00071">
    <property type="entry name" value="hisT_truA"/>
    <property type="match status" value="1"/>
</dbReference>
<evidence type="ECO:0000313" key="10">
    <source>
        <dbReference type="Proteomes" id="UP000552757"/>
    </source>
</evidence>
<reference evidence="9 10" key="1">
    <citation type="submission" date="2020-08" db="EMBL/GenBank/DDBJ databases">
        <title>Genomic Encyclopedia of Type Strains, Phase IV (KMG-IV): sequencing the most valuable type-strain genomes for metagenomic binning, comparative biology and taxonomic classification.</title>
        <authorList>
            <person name="Goeker M."/>
        </authorList>
    </citation>
    <scope>NUCLEOTIDE SEQUENCE [LARGE SCALE GENOMIC DNA]</scope>
    <source>
        <strain evidence="9 10">DSM 29348</strain>
    </source>
</reference>
<name>A0A7W6DLC4_9SPHN</name>
<feature type="binding site" evidence="4 6">
    <location>
        <position position="111"/>
    </location>
    <ligand>
        <name>substrate</name>
    </ligand>
</feature>
<proteinExistence type="inferred from homology"/>
<accession>A0A7W6DLC4</accession>
<dbReference type="Pfam" id="PF01416">
    <property type="entry name" value="PseudoU_synth_1"/>
    <property type="match status" value="2"/>
</dbReference>
<protein>
    <recommendedName>
        <fullName evidence="4">tRNA pseudouridine synthase A</fullName>
        <ecNumber evidence="4">5.4.99.12</ecNumber>
    </recommendedName>
    <alternativeName>
        <fullName evidence="4">tRNA pseudouridine(38-40) synthase</fullName>
    </alternativeName>
    <alternativeName>
        <fullName evidence="4">tRNA pseudouridylate synthase I</fullName>
    </alternativeName>
    <alternativeName>
        <fullName evidence="4">tRNA-uridine isomerase I</fullName>
    </alternativeName>
</protein>
<feature type="active site" description="Nucleophile" evidence="4 5">
    <location>
        <position position="52"/>
    </location>
</feature>
<dbReference type="Gene3D" id="3.30.70.580">
    <property type="entry name" value="Pseudouridine synthase I, catalytic domain, N-terminal subdomain"/>
    <property type="match status" value="1"/>
</dbReference>
<dbReference type="GO" id="GO:0160147">
    <property type="term" value="F:tRNA pseudouridine(38-40) synthase activity"/>
    <property type="evidence" value="ECO:0007669"/>
    <property type="project" value="UniProtKB-EC"/>
</dbReference>
<dbReference type="InterPro" id="IPR020095">
    <property type="entry name" value="PsdUridine_synth_TruA_C"/>
</dbReference>
<dbReference type="EMBL" id="JACIEB010000001">
    <property type="protein sequence ID" value="MBB3981149.1"/>
    <property type="molecule type" value="Genomic_DNA"/>
</dbReference>
<evidence type="ECO:0000256" key="6">
    <source>
        <dbReference type="PIRSR" id="PIRSR001430-2"/>
    </source>
</evidence>
<comment type="caution">
    <text evidence="4">Lacks conserved residue(s) required for the propagation of feature annotation.</text>
</comment>
<keyword evidence="10" id="KW-1185">Reference proteome</keyword>
<dbReference type="CDD" id="cd02570">
    <property type="entry name" value="PseudoU_synth_EcTruA"/>
    <property type="match status" value="1"/>
</dbReference>
<keyword evidence="3 4" id="KW-0413">Isomerase</keyword>
<comment type="catalytic activity">
    <reaction evidence="4 7">
        <text>uridine(38/39/40) in tRNA = pseudouridine(38/39/40) in tRNA</text>
        <dbReference type="Rhea" id="RHEA:22376"/>
        <dbReference type="Rhea" id="RHEA-COMP:10085"/>
        <dbReference type="Rhea" id="RHEA-COMP:10087"/>
        <dbReference type="ChEBI" id="CHEBI:65314"/>
        <dbReference type="ChEBI" id="CHEBI:65315"/>
        <dbReference type="EC" id="5.4.99.12"/>
    </reaction>
</comment>
<gene>
    <name evidence="4" type="primary">truA</name>
    <name evidence="9" type="ORF">GGR44_000780</name>
</gene>
<organism evidence="9 10">
    <name type="scientific">Sphingobium fontiphilum</name>
    <dbReference type="NCBI Taxonomy" id="944425"/>
    <lineage>
        <taxon>Bacteria</taxon>
        <taxon>Pseudomonadati</taxon>
        <taxon>Pseudomonadota</taxon>
        <taxon>Alphaproteobacteria</taxon>
        <taxon>Sphingomonadales</taxon>
        <taxon>Sphingomonadaceae</taxon>
        <taxon>Sphingobium</taxon>
    </lineage>
</organism>
<comment type="caution">
    <text evidence="9">The sequence shown here is derived from an EMBL/GenBank/DDBJ whole genome shotgun (WGS) entry which is preliminary data.</text>
</comment>
<evidence type="ECO:0000256" key="4">
    <source>
        <dbReference type="HAMAP-Rule" id="MF_00171"/>
    </source>
</evidence>
<dbReference type="InterPro" id="IPR020103">
    <property type="entry name" value="PsdUridine_synth_cat_dom_sf"/>
</dbReference>
<dbReference type="AlphaFoldDB" id="A0A7W6DLC4"/>
<dbReference type="PANTHER" id="PTHR11142:SF0">
    <property type="entry name" value="TRNA PSEUDOURIDINE SYNTHASE-LIKE 1"/>
    <property type="match status" value="1"/>
</dbReference>
<feature type="domain" description="Pseudouridine synthase I TruA alpha/beta" evidence="8">
    <location>
        <begin position="8"/>
        <end position="104"/>
    </location>
</feature>
<comment type="similarity">
    <text evidence="1 4 7">Belongs to the tRNA pseudouridine synthase TruA family.</text>
</comment>
<evidence type="ECO:0000256" key="3">
    <source>
        <dbReference type="ARBA" id="ARBA00023235"/>
    </source>
</evidence>
<dbReference type="GO" id="GO:0003723">
    <property type="term" value="F:RNA binding"/>
    <property type="evidence" value="ECO:0007669"/>
    <property type="project" value="InterPro"/>
</dbReference>
<dbReference type="PIRSF" id="PIRSF001430">
    <property type="entry name" value="tRNA_psdUrid_synth"/>
    <property type="match status" value="1"/>
</dbReference>
<evidence type="ECO:0000256" key="7">
    <source>
        <dbReference type="RuleBase" id="RU003792"/>
    </source>
</evidence>
<dbReference type="InterPro" id="IPR001406">
    <property type="entry name" value="PsdUridine_synth_TruA"/>
</dbReference>
<evidence type="ECO:0000259" key="8">
    <source>
        <dbReference type="Pfam" id="PF01416"/>
    </source>
</evidence>
<keyword evidence="2 4" id="KW-0819">tRNA processing</keyword>
<dbReference type="FunFam" id="3.30.70.580:FF:000001">
    <property type="entry name" value="tRNA pseudouridine synthase A"/>
    <property type="match status" value="1"/>
</dbReference>
<dbReference type="Gene3D" id="3.30.70.660">
    <property type="entry name" value="Pseudouridine synthase I, catalytic domain, C-terminal subdomain"/>
    <property type="match status" value="1"/>
</dbReference>
<dbReference type="GO" id="GO:0031119">
    <property type="term" value="P:tRNA pseudouridine synthesis"/>
    <property type="evidence" value="ECO:0007669"/>
    <property type="project" value="UniProtKB-UniRule"/>
</dbReference>
<comment type="subunit">
    <text evidence="4">Homodimer.</text>
</comment>
<feature type="domain" description="Pseudouridine synthase I TruA alpha/beta" evidence="8">
    <location>
        <begin position="144"/>
        <end position="246"/>
    </location>
</feature>
<dbReference type="EC" id="5.4.99.12" evidence="4"/>
<dbReference type="PANTHER" id="PTHR11142">
    <property type="entry name" value="PSEUDOURIDYLATE SYNTHASE"/>
    <property type="match status" value="1"/>
</dbReference>
<dbReference type="HAMAP" id="MF_00171">
    <property type="entry name" value="TruA"/>
    <property type="match status" value="1"/>
</dbReference>
<evidence type="ECO:0000256" key="2">
    <source>
        <dbReference type="ARBA" id="ARBA00022694"/>
    </source>
</evidence>
<dbReference type="Proteomes" id="UP000552757">
    <property type="component" value="Unassembled WGS sequence"/>
</dbReference>
<evidence type="ECO:0000256" key="1">
    <source>
        <dbReference type="ARBA" id="ARBA00009375"/>
    </source>
</evidence>